<evidence type="ECO:0000313" key="1">
    <source>
        <dbReference type="EMBL" id="TCV19990.1"/>
    </source>
</evidence>
<dbReference type="Proteomes" id="UP000295197">
    <property type="component" value="Unassembled WGS sequence"/>
</dbReference>
<gene>
    <name evidence="1" type="ORF">EDC17_100389</name>
</gene>
<accession>A0A4R3W2Z3</accession>
<proteinExistence type="predicted"/>
<organism evidence="1 2">
    <name type="scientific">Sphingobacterium alimentarium</name>
    <dbReference type="NCBI Taxonomy" id="797292"/>
    <lineage>
        <taxon>Bacteria</taxon>
        <taxon>Pseudomonadati</taxon>
        <taxon>Bacteroidota</taxon>
        <taxon>Sphingobacteriia</taxon>
        <taxon>Sphingobacteriales</taxon>
        <taxon>Sphingobacteriaceae</taxon>
        <taxon>Sphingobacterium</taxon>
    </lineage>
</organism>
<reference evidence="1 2" key="1">
    <citation type="submission" date="2019-03" db="EMBL/GenBank/DDBJ databases">
        <title>Genomic Encyclopedia of Type Strains, Phase IV (KMG-IV): sequencing the most valuable type-strain genomes for metagenomic binning, comparative biology and taxonomic classification.</title>
        <authorList>
            <person name="Goeker M."/>
        </authorList>
    </citation>
    <scope>NUCLEOTIDE SEQUENCE [LARGE SCALE GENOMIC DNA]</scope>
    <source>
        <strain evidence="1 2">DSM 22362</strain>
    </source>
</reference>
<keyword evidence="2" id="KW-1185">Reference proteome</keyword>
<comment type="caution">
    <text evidence="1">The sequence shown here is derived from an EMBL/GenBank/DDBJ whole genome shotgun (WGS) entry which is preliminary data.</text>
</comment>
<dbReference type="OrthoDB" id="709733at2"/>
<dbReference type="RefSeq" id="WP_132776461.1">
    <property type="nucleotide sequence ID" value="NZ_SMBZ01000003.1"/>
</dbReference>
<protein>
    <submittedName>
        <fullName evidence="1">Uncharacterized protein</fullName>
    </submittedName>
</protein>
<sequence>MSDSNKLIIKIPNISAESLENNSDGLLQHIAPEDQNRLQEYILDRLSSLDGGPSVSTYRIANFSWDSHLQKGRFRLNFTIDRRFCCSDTESCATDYLDFDFTVQETVLTATTEYFEWALNN</sequence>
<dbReference type="EMBL" id="SMBZ01000003">
    <property type="protein sequence ID" value="TCV19990.1"/>
    <property type="molecule type" value="Genomic_DNA"/>
</dbReference>
<evidence type="ECO:0000313" key="2">
    <source>
        <dbReference type="Proteomes" id="UP000295197"/>
    </source>
</evidence>
<dbReference type="AlphaFoldDB" id="A0A4R3W2Z3"/>
<name>A0A4R3W2Z3_9SPHI</name>